<dbReference type="Gene3D" id="2.40.70.10">
    <property type="entry name" value="Acid Proteases"/>
    <property type="match status" value="4"/>
</dbReference>
<comment type="caution">
    <text evidence="8">The sequence shown here is derived from an EMBL/GenBank/DDBJ whole genome shotgun (WGS) entry which is preliminary data.</text>
</comment>
<dbReference type="PANTHER" id="PTHR47966:SF1">
    <property type="entry name" value="ASPARTYL PROTEINASE"/>
    <property type="match status" value="1"/>
</dbReference>
<evidence type="ECO:0000256" key="4">
    <source>
        <dbReference type="ARBA" id="ARBA00022801"/>
    </source>
</evidence>
<dbReference type="InterPro" id="IPR021109">
    <property type="entry name" value="Peptidase_aspartic_dom_sf"/>
</dbReference>
<dbReference type="GO" id="GO:0006508">
    <property type="term" value="P:proteolysis"/>
    <property type="evidence" value="ECO:0007669"/>
    <property type="project" value="UniProtKB-KW"/>
</dbReference>
<dbReference type="AlphaFoldDB" id="A0A8H3HVA3"/>
<protein>
    <recommendedName>
        <fullName evidence="7">Peptidase A1 domain-containing protein</fullName>
    </recommendedName>
</protein>
<comment type="similarity">
    <text evidence="1 6">Belongs to the peptidase A1 family.</text>
</comment>
<dbReference type="InterPro" id="IPR001969">
    <property type="entry name" value="Aspartic_peptidase_AS"/>
</dbReference>
<dbReference type="GO" id="GO:0004190">
    <property type="term" value="F:aspartic-type endopeptidase activity"/>
    <property type="evidence" value="ECO:0007669"/>
    <property type="project" value="UniProtKB-KW"/>
</dbReference>
<dbReference type="PROSITE" id="PS51767">
    <property type="entry name" value="PEPTIDASE_A1"/>
    <property type="match status" value="2"/>
</dbReference>
<reference evidence="8" key="1">
    <citation type="submission" date="2021-01" db="EMBL/GenBank/DDBJ databases">
        <authorList>
            <person name="Kaushik A."/>
        </authorList>
    </citation>
    <scope>NUCLEOTIDE SEQUENCE</scope>
    <source>
        <strain evidence="8">AG5</strain>
    </source>
</reference>
<dbReference type="InterPro" id="IPR001461">
    <property type="entry name" value="Aspartic_peptidase_A1"/>
</dbReference>
<evidence type="ECO:0000256" key="2">
    <source>
        <dbReference type="ARBA" id="ARBA00022670"/>
    </source>
</evidence>
<dbReference type="PANTHER" id="PTHR47966">
    <property type="entry name" value="BETA-SITE APP-CLEAVING ENZYME, ISOFORM A-RELATED"/>
    <property type="match status" value="1"/>
</dbReference>
<evidence type="ECO:0000256" key="3">
    <source>
        <dbReference type="ARBA" id="ARBA00022750"/>
    </source>
</evidence>
<keyword evidence="4 6" id="KW-0378">Hydrolase</keyword>
<dbReference type="CDD" id="cd06097">
    <property type="entry name" value="Aspergillopepsin_like"/>
    <property type="match status" value="2"/>
</dbReference>
<proteinExistence type="inferred from homology"/>
<dbReference type="PROSITE" id="PS00141">
    <property type="entry name" value="ASP_PROTEASE"/>
    <property type="match status" value="1"/>
</dbReference>
<dbReference type="Pfam" id="PF00026">
    <property type="entry name" value="Asp"/>
    <property type="match status" value="2"/>
</dbReference>
<evidence type="ECO:0000313" key="9">
    <source>
        <dbReference type="Proteomes" id="UP000663827"/>
    </source>
</evidence>
<dbReference type="FunFam" id="2.40.70.10:FF:000026">
    <property type="entry name" value="Endothiapepsin"/>
    <property type="match status" value="2"/>
</dbReference>
<evidence type="ECO:0000256" key="6">
    <source>
        <dbReference type="RuleBase" id="RU000454"/>
    </source>
</evidence>
<evidence type="ECO:0000259" key="7">
    <source>
        <dbReference type="PROSITE" id="PS51767"/>
    </source>
</evidence>
<dbReference type="SUPFAM" id="SSF50630">
    <property type="entry name" value="Acid proteases"/>
    <property type="match status" value="2"/>
</dbReference>
<dbReference type="PRINTS" id="PR00792">
    <property type="entry name" value="PEPSIN"/>
</dbReference>
<dbReference type="EMBL" id="CAJNJQ010001597">
    <property type="protein sequence ID" value="CAE7144413.1"/>
    <property type="molecule type" value="Genomic_DNA"/>
</dbReference>
<feature type="active site" evidence="5">
    <location>
        <position position="727"/>
    </location>
</feature>
<evidence type="ECO:0000256" key="1">
    <source>
        <dbReference type="ARBA" id="ARBA00007447"/>
    </source>
</evidence>
<feature type="domain" description="Peptidase A1" evidence="7">
    <location>
        <begin position="520"/>
        <end position="834"/>
    </location>
</feature>
<dbReference type="InterPro" id="IPR034163">
    <property type="entry name" value="Aspergillopepsin-like_cat_dom"/>
</dbReference>
<feature type="active site" evidence="5">
    <location>
        <position position="538"/>
    </location>
</feature>
<sequence>MIPRDFYPVHGVIHYGPGGFSVHADRNTKYRPNGPSDYAKCIRKYRIGATDHTPFFFDQHRACVCHHKRPEKTNLLQLSNIPGNVRIPSSSIEQDPVNLDPDDGMTVVRANDIQNDTEYACPVTIGTPGVTLTLDFDTGSSDFWVWSSEFRASRAQLEGHQIYNPNKSRTAESLPGAAWKIGYGDGSHASGNVVMDTITIGDITIKRQAIEVAQQLSDEFLRGGSDGLLGLAFPKLNTVQPHQQKTPMQNMVEQGLVKDPIFTVKLDKHDSRGFYTFGYINENVHASKLYWQKVITDNGWWEVVSPYVRIGSKIYNRGHSNTAIIVSSVFQPNFCAVEFVTGKDTGTTLILMDDKTIERLYSQIPGARLDQTMGGYIFPTKSRIPELAFCVGRWLFTVPSSDLAFSDAGHGMSYGAIQSRGQNKQDILGDVFLKHVYAVFDQGNNPRYAKCIKKYKIGATIHTPFFFDEVMACVWHHKHPREANTHSGILGNLAARPADLDSNDRMTVVQAEDIHHDAEYACPVTIGSPGVTLTLDFDTGSSDFWVWSSEFRARRAQLEGHQIYNPHKSQTAERLPGASWNISYGDGSSASGDVVLDMVTIGNITLKRQAVEVAQHLSDEFMKGGSDGLLGLAFPKLNTVKPYQQKTPMQHMVEQGLIKKPVFTVKLDKHDSRGFYTFGYIDEHINASELYWREAIIDNGWWEVTSPYVKIGSEIYDRGHSNTAIIDTGTTLILMDDQTIKRLYSQISGAKLDHSIGGYIFPTDAHLPKLAFSIGKWLFTVPSEDLAFSDAGNGMSYGAIQSRGQNKQDILGDVFLKHVYVVFDQGANPRVGVAQRR</sequence>
<organism evidence="8 9">
    <name type="scientific">Rhizoctonia solani</name>
    <dbReference type="NCBI Taxonomy" id="456999"/>
    <lineage>
        <taxon>Eukaryota</taxon>
        <taxon>Fungi</taxon>
        <taxon>Dikarya</taxon>
        <taxon>Basidiomycota</taxon>
        <taxon>Agaricomycotina</taxon>
        <taxon>Agaricomycetes</taxon>
        <taxon>Cantharellales</taxon>
        <taxon>Ceratobasidiaceae</taxon>
        <taxon>Rhizoctonia</taxon>
    </lineage>
</organism>
<name>A0A8H3HVA3_9AGAM</name>
<evidence type="ECO:0000256" key="5">
    <source>
        <dbReference type="PIRSR" id="PIRSR601461-1"/>
    </source>
</evidence>
<dbReference type="InterPro" id="IPR033121">
    <property type="entry name" value="PEPTIDASE_A1"/>
</dbReference>
<feature type="domain" description="Peptidase A1" evidence="7">
    <location>
        <begin position="119"/>
        <end position="451"/>
    </location>
</feature>
<dbReference type="Proteomes" id="UP000663827">
    <property type="component" value="Unassembled WGS sequence"/>
</dbReference>
<keyword evidence="2 6" id="KW-0645">Protease</keyword>
<evidence type="ECO:0000313" key="8">
    <source>
        <dbReference type="EMBL" id="CAE7144413.1"/>
    </source>
</evidence>
<gene>
    <name evidence="8" type="ORF">RDB_LOCUS78656</name>
</gene>
<accession>A0A8H3HVA3</accession>
<keyword evidence="3 6" id="KW-0064">Aspartyl protease</keyword>